<evidence type="ECO:0000313" key="3">
    <source>
        <dbReference type="Proteomes" id="UP000597853"/>
    </source>
</evidence>
<reference evidence="3" key="1">
    <citation type="journal article" date="2019" name="Int. J. Syst. Evol. Microbiol.">
        <title>The Global Catalogue of Microorganisms (GCM) 10K type strain sequencing project: providing services to taxonomists for standard genome sequencing and annotation.</title>
        <authorList>
            <consortium name="The Broad Institute Genomics Platform"/>
            <consortium name="The Broad Institute Genome Sequencing Center for Infectious Disease"/>
            <person name="Wu L."/>
            <person name="Ma J."/>
        </authorList>
    </citation>
    <scope>NUCLEOTIDE SEQUENCE [LARGE SCALE GENOMIC DNA]</scope>
    <source>
        <strain evidence="3">JCM 4416</strain>
    </source>
</reference>
<gene>
    <name evidence="2" type="ORF">GCM10010285_36630</name>
</gene>
<comment type="caution">
    <text evidence="2">The sequence shown here is derived from an EMBL/GenBank/DDBJ whole genome shotgun (WGS) entry which is preliminary data.</text>
</comment>
<protein>
    <submittedName>
        <fullName evidence="2">Uncharacterized protein</fullName>
    </submittedName>
</protein>
<organism evidence="2 3">
    <name type="scientific">Streptomyces pseudogriseolus</name>
    <name type="common">Streptomyces gancidicus</name>
    <name type="synonym">Streptomyces rubiginosus</name>
    <dbReference type="NCBI Taxonomy" id="36817"/>
    <lineage>
        <taxon>Bacteria</taxon>
        <taxon>Bacillati</taxon>
        <taxon>Actinomycetota</taxon>
        <taxon>Actinomycetes</taxon>
        <taxon>Kitasatosporales</taxon>
        <taxon>Streptomycetaceae</taxon>
        <taxon>Streptomyces</taxon>
        <taxon>Streptomyces pseudogriseolus group</taxon>
    </lineage>
</organism>
<dbReference type="EMBL" id="BMTX01000010">
    <property type="protein sequence ID" value="GGS53745.1"/>
    <property type="molecule type" value="Genomic_DNA"/>
</dbReference>
<proteinExistence type="predicted"/>
<evidence type="ECO:0000256" key="1">
    <source>
        <dbReference type="SAM" id="MobiDB-lite"/>
    </source>
</evidence>
<name>A0ABQ2T899_STREZ</name>
<keyword evidence="3" id="KW-1185">Reference proteome</keyword>
<evidence type="ECO:0000313" key="2">
    <source>
        <dbReference type="EMBL" id="GGS53745.1"/>
    </source>
</evidence>
<dbReference type="Proteomes" id="UP000597853">
    <property type="component" value="Unassembled WGS sequence"/>
</dbReference>
<sequence>MAGRIDGVVGVVDHLTHRLDDTRLRGNEPQAPHGVADDWLRRM</sequence>
<accession>A0ABQ2T899</accession>
<feature type="region of interest" description="Disordered" evidence="1">
    <location>
        <begin position="19"/>
        <end position="43"/>
    </location>
</feature>